<dbReference type="GO" id="GO:0016460">
    <property type="term" value="C:myosin II complex"/>
    <property type="evidence" value="ECO:0007669"/>
    <property type="project" value="TreeGrafter"/>
</dbReference>
<dbReference type="CDD" id="cd15898">
    <property type="entry name" value="EFh_PI-PLC"/>
    <property type="match status" value="1"/>
</dbReference>
<dbReference type="EMBL" id="KB008032">
    <property type="protein sequence ID" value="ELR15373.1"/>
    <property type="molecule type" value="Genomic_DNA"/>
</dbReference>
<dbReference type="InterPro" id="IPR050230">
    <property type="entry name" value="CALM/Myosin/TropC-like"/>
</dbReference>
<accession>L8GRW7</accession>
<keyword evidence="5" id="KW-1185">Reference proteome</keyword>
<keyword evidence="1" id="KW-0677">Repeat</keyword>
<dbReference type="PANTHER" id="PTHR23048">
    <property type="entry name" value="MYOSIN LIGHT CHAIN 1, 3"/>
    <property type="match status" value="1"/>
</dbReference>
<dbReference type="RefSeq" id="XP_004337386.1">
    <property type="nucleotide sequence ID" value="XM_004337338.1"/>
</dbReference>
<sequence length="153" mass="17199">MEAPSQQGGVATLDQLKEMFSLFDKDGDGTITVDELESVMQSMGQNPNKKELEEMMNEVDTDHNGYIDCDEFVQLMQKQTSHSSEEEALGAWKLFNKKGRDVISAADFREVMTKLGDTPLTHEEVDDMLRTSGVRGDGEITLEEFKTMLLNNN</sequence>
<proteinExistence type="predicted"/>
<dbReference type="InterPro" id="IPR011992">
    <property type="entry name" value="EF-hand-dom_pair"/>
</dbReference>
<dbReference type="OrthoDB" id="26525at2759"/>
<dbReference type="SMART" id="SM00054">
    <property type="entry name" value="EFh"/>
    <property type="match status" value="4"/>
</dbReference>
<dbReference type="InterPro" id="IPR018247">
    <property type="entry name" value="EF_Hand_1_Ca_BS"/>
</dbReference>
<dbReference type="CDD" id="cd00051">
    <property type="entry name" value="EFh"/>
    <property type="match status" value="1"/>
</dbReference>
<organism evidence="4 5">
    <name type="scientific">Acanthamoeba castellanii (strain ATCC 30010 / Neff)</name>
    <dbReference type="NCBI Taxonomy" id="1257118"/>
    <lineage>
        <taxon>Eukaryota</taxon>
        <taxon>Amoebozoa</taxon>
        <taxon>Discosea</taxon>
        <taxon>Longamoebia</taxon>
        <taxon>Centramoebida</taxon>
        <taxon>Acanthamoebidae</taxon>
        <taxon>Acanthamoeba</taxon>
    </lineage>
</organism>
<name>L8GRW7_ACACF</name>
<keyword evidence="2" id="KW-0106">Calcium</keyword>
<reference evidence="4 5" key="1">
    <citation type="journal article" date="2013" name="Genome Biol.">
        <title>Genome of Acanthamoeba castellanii highlights extensive lateral gene transfer and early evolution of tyrosine kinase signaling.</title>
        <authorList>
            <person name="Clarke M."/>
            <person name="Lohan A.J."/>
            <person name="Liu B."/>
            <person name="Lagkouvardos I."/>
            <person name="Roy S."/>
            <person name="Zafar N."/>
            <person name="Bertelli C."/>
            <person name="Schilde C."/>
            <person name="Kianianmomeni A."/>
            <person name="Burglin T.R."/>
            <person name="Frech C."/>
            <person name="Turcotte B."/>
            <person name="Kopec K.O."/>
            <person name="Synnott J.M."/>
            <person name="Choo C."/>
            <person name="Paponov I."/>
            <person name="Finkler A."/>
            <person name="Soon Heng Tan C."/>
            <person name="Hutchins A.P."/>
            <person name="Weinmeier T."/>
            <person name="Rattei T."/>
            <person name="Chu J.S."/>
            <person name="Gimenez G."/>
            <person name="Irimia M."/>
            <person name="Rigden D.J."/>
            <person name="Fitzpatrick D.A."/>
            <person name="Lorenzo-Morales J."/>
            <person name="Bateman A."/>
            <person name="Chiu C.H."/>
            <person name="Tang P."/>
            <person name="Hegemann P."/>
            <person name="Fromm H."/>
            <person name="Raoult D."/>
            <person name="Greub G."/>
            <person name="Miranda-Saavedra D."/>
            <person name="Chen N."/>
            <person name="Nash P."/>
            <person name="Ginger M.L."/>
            <person name="Horn M."/>
            <person name="Schaap P."/>
            <person name="Caler L."/>
            <person name="Loftus B."/>
        </authorList>
    </citation>
    <scope>NUCLEOTIDE SEQUENCE [LARGE SCALE GENOMIC DNA]</scope>
    <source>
        <strain evidence="4 5">Neff</strain>
    </source>
</reference>
<protein>
    <submittedName>
        <fullName evidence="4">Calmodulin 1 isoform 5, putative</fullName>
    </submittedName>
</protein>
<feature type="domain" description="EF-hand" evidence="3">
    <location>
        <begin position="83"/>
        <end position="118"/>
    </location>
</feature>
<dbReference type="Pfam" id="PF13499">
    <property type="entry name" value="EF-hand_7"/>
    <property type="match status" value="2"/>
</dbReference>
<dbReference type="PROSITE" id="PS00018">
    <property type="entry name" value="EF_HAND_1"/>
    <property type="match status" value="2"/>
</dbReference>
<dbReference type="KEGG" id="acan:ACA1_275470"/>
<dbReference type="GO" id="GO:0005509">
    <property type="term" value="F:calcium ion binding"/>
    <property type="evidence" value="ECO:0007669"/>
    <property type="project" value="InterPro"/>
</dbReference>
<dbReference type="AlphaFoldDB" id="L8GRW7"/>
<dbReference type="Proteomes" id="UP000011083">
    <property type="component" value="Unassembled WGS sequence"/>
</dbReference>
<feature type="domain" description="EF-hand" evidence="3">
    <location>
        <begin position="11"/>
        <end position="46"/>
    </location>
</feature>
<feature type="domain" description="EF-hand" evidence="3">
    <location>
        <begin position="47"/>
        <end position="82"/>
    </location>
</feature>
<evidence type="ECO:0000256" key="1">
    <source>
        <dbReference type="ARBA" id="ARBA00022737"/>
    </source>
</evidence>
<dbReference type="STRING" id="1257118.L8GRW7"/>
<dbReference type="PROSITE" id="PS50222">
    <property type="entry name" value="EF_HAND_2"/>
    <property type="match status" value="4"/>
</dbReference>
<dbReference type="Gene3D" id="1.10.238.10">
    <property type="entry name" value="EF-hand"/>
    <property type="match status" value="2"/>
</dbReference>
<dbReference type="SUPFAM" id="SSF47473">
    <property type="entry name" value="EF-hand"/>
    <property type="match status" value="1"/>
</dbReference>
<dbReference type="InterPro" id="IPR002048">
    <property type="entry name" value="EF_hand_dom"/>
</dbReference>
<dbReference type="FunFam" id="1.10.238.10:FF:000178">
    <property type="entry name" value="Calmodulin-2 A"/>
    <property type="match status" value="1"/>
</dbReference>
<dbReference type="VEuPathDB" id="AmoebaDB:ACA1_275470"/>
<feature type="domain" description="EF-hand" evidence="3">
    <location>
        <begin position="120"/>
        <end position="153"/>
    </location>
</feature>
<evidence type="ECO:0000313" key="5">
    <source>
        <dbReference type="Proteomes" id="UP000011083"/>
    </source>
</evidence>
<dbReference type="PANTHER" id="PTHR23048:SF0">
    <property type="entry name" value="CALMODULIN LIKE 3"/>
    <property type="match status" value="1"/>
</dbReference>
<dbReference type="GeneID" id="14916039"/>
<evidence type="ECO:0000256" key="2">
    <source>
        <dbReference type="ARBA" id="ARBA00022837"/>
    </source>
</evidence>
<evidence type="ECO:0000313" key="4">
    <source>
        <dbReference type="EMBL" id="ELR15373.1"/>
    </source>
</evidence>
<evidence type="ECO:0000259" key="3">
    <source>
        <dbReference type="PROSITE" id="PS50222"/>
    </source>
</evidence>
<gene>
    <name evidence="4" type="ORF">ACA1_275470</name>
</gene>